<reference evidence="1" key="1">
    <citation type="journal article" date="2015" name="Nature">
        <title>Complex archaea that bridge the gap between prokaryotes and eukaryotes.</title>
        <authorList>
            <person name="Spang A."/>
            <person name="Saw J.H."/>
            <person name="Jorgensen S.L."/>
            <person name="Zaremba-Niedzwiedzka K."/>
            <person name="Martijn J."/>
            <person name="Lind A.E."/>
            <person name="van Eijk R."/>
            <person name="Schleper C."/>
            <person name="Guy L."/>
            <person name="Ettema T.J."/>
        </authorList>
    </citation>
    <scope>NUCLEOTIDE SEQUENCE</scope>
</reference>
<protein>
    <submittedName>
        <fullName evidence="1">Uncharacterized protein</fullName>
    </submittedName>
</protein>
<accession>A0A0F9P754</accession>
<proteinExistence type="predicted"/>
<dbReference type="EMBL" id="LAZR01002616">
    <property type="protein sequence ID" value="KKN27725.1"/>
    <property type="molecule type" value="Genomic_DNA"/>
</dbReference>
<evidence type="ECO:0000313" key="1">
    <source>
        <dbReference type="EMBL" id="KKN27725.1"/>
    </source>
</evidence>
<sequence length="64" mass="7270">MSNYTANDIRDIILNSAAELYYGRIVLYFKAGKIGVIEYQTTEIKDSEDKPAALRRDRGDLASR</sequence>
<comment type="caution">
    <text evidence="1">The sequence shown here is derived from an EMBL/GenBank/DDBJ whole genome shotgun (WGS) entry which is preliminary data.</text>
</comment>
<gene>
    <name evidence="1" type="ORF">LCGC14_0861490</name>
</gene>
<name>A0A0F9P754_9ZZZZ</name>
<dbReference type="AlphaFoldDB" id="A0A0F9P754"/>
<organism evidence="1">
    <name type="scientific">marine sediment metagenome</name>
    <dbReference type="NCBI Taxonomy" id="412755"/>
    <lineage>
        <taxon>unclassified sequences</taxon>
        <taxon>metagenomes</taxon>
        <taxon>ecological metagenomes</taxon>
    </lineage>
</organism>